<dbReference type="AlphaFoldDB" id="A0A2N0T157"/>
<dbReference type="RefSeq" id="WP_198546571.1">
    <property type="nucleotide sequence ID" value="NZ_JBKOIE010000020.1"/>
</dbReference>
<organism evidence="1 2">
    <name type="scientific">Bifidobacterium longum</name>
    <dbReference type="NCBI Taxonomy" id="216816"/>
    <lineage>
        <taxon>Bacteria</taxon>
        <taxon>Bacillati</taxon>
        <taxon>Actinomycetota</taxon>
        <taxon>Actinomycetes</taxon>
        <taxon>Bifidobacteriales</taxon>
        <taxon>Bifidobacteriaceae</taxon>
        <taxon>Bifidobacterium</taxon>
    </lineage>
</organism>
<dbReference type="Proteomes" id="UP000232654">
    <property type="component" value="Unassembled WGS sequence"/>
</dbReference>
<dbReference type="InterPro" id="IPR011604">
    <property type="entry name" value="PDDEXK-like_dom_sf"/>
</dbReference>
<proteinExistence type="predicted"/>
<dbReference type="Gene3D" id="3.90.320.10">
    <property type="match status" value="1"/>
</dbReference>
<reference evidence="1 2" key="1">
    <citation type="submission" date="2017-12" db="EMBL/GenBank/DDBJ databases">
        <title>Bifidobacterium longum APC/DPC strains.</title>
        <authorList>
            <person name="Arboleya S."/>
        </authorList>
    </citation>
    <scope>NUCLEOTIDE SEQUENCE [LARGE SCALE GENOMIC DNA]</scope>
    <source>
        <strain evidence="1 2">APC1503</strain>
    </source>
</reference>
<sequence length="336" mass="37820">MNGMNEAILAVAQAQQGDAIPVDIPPMTQSAPDMGKPPVTPKTKIGTVEEPQLWPEIRQLIEADIANAPRELQREIGPSELGTDCVHCLAAKLAGWPERRSPGWLPFIGTCVHAHFETMFHDLNGEPAFQFPYTSEDNVTELVERWRSEYRVTVGRLQGLHGGYDVTGSIDLWDRKTRSTIDWKIVGNTTVTKVKAHGPSQQYRVQASLYGMGLQNEGERVERNCIYFLPRNKTSLGDALPWETRFDPEPGKWALSRAQLLVNLMDCVEQAEGPDVRDSWIKQLPAAGPDKCFSCKGRVWPDMSALPEFDAKPWPDVPDKWLRLIPLIESEYQFTK</sequence>
<dbReference type="EMBL" id="PJDT01000016">
    <property type="protein sequence ID" value="PKC89011.1"/>
    <property type="molecule type" value="Genomic_DNA"/>
</dbReference>
<gene>
    <name evidence="1" type="ORF">APC1503_1086</name>
</gene>
<name>A0A2N0T157_BIFLN</name>
<evidence type="ECO:0008006" key="3">
    <source>
        <dbReference type="Google" id="ProtNLM"/>
    </source>
</evidence>
<protein>
    <recommendedName>
        <fullName evidence="3">PD-(D/E)XK endonuclease-like domain-containing protein</fullName>
    </recommendedName>
</protein>
<accession>A0A2N0T157</accession>
<evidence type="ECO:0000313" key="2">
    <source>
        <dbReference type="Proteomes" id="UP000232654"/>
    </source>
</evidence>
<evidence type="ECO:0000313" key="1">
    <source>
        <dbReference type="EMBL" id="PKC89011.1"/>
    </source>
</evidence>
<comment type="caution">
    <text evidence="1">The sequence shown here is derived from an EMBL/GenBank/DDBJ whole genome shotgun (WGS) entry which is preliminary data.</text>
</comment>